<name>A0A316UWT8_9BASI</name>
<protein>
    <submittedName>
        <fullName evidence="3">Uncharacterized protein</fullName>
    </submittedName>
</protein>
<evidence type="ECO:0000313" key="4">
    <source>
        <dbReference type="Proteomes" id="UP000245884"/>
    </source>
</evidence>
<dbReference type="OrthoDB" id="2562743at2759"/>
<reference evidence="3 4" key="1">
    <citation type="journal article" date="2018" name="Mol. Biol. Evol.">
        <title>Broad Genomic Sampling Reveals a Smut Pathogenic Ancestry of the Fungal Clade Ustilaginomycotina.</title>
        <authorList>
            <person name="Kijpornyongpan T."/>
            <person name="Mondo S.J."/>
            <person name="Barry K."/>
            <person name="Sandor L."/>
            <person name="Lee J."/>
            <person name="Lipzen A."/>
            <person name="Pangilinan J."/>
            <person name="LaButti K."/>
            <person name="Hainaut M."/>
            <person name="Henrissat B."/>
            <person name="Grigoriev I.V."/>
            <person name="Spatafora J.W."/>
            <person name="Aime M.C."/>
        </authorList>
    </citation>
    <scope>NUCLEOTIDE SEQUENCE [LARGE SCALE GENOMIC DNA]</scope>
    <source>
        <strain evidence="3 4">MCA 5214</strain>
    </source>
</reference>
<accession>A0A316UWT8</accession>
<dbReference type="STRING" id="1569628.A0A316UWT8"/>
<organism evidence="3 4">
    <name type="scientific">Jaminaea rosea</name>
    <dbReference type="NCBI Taxonomy" id="1569628"/>
    <lineage>
        <taxon>Eukaryota</taxon>
        <taxon>Fungi</taxon>
        <taxon>Dikarya</taxon>
        <taxon>Basidiomycota</taxon>
        <taxon>Ustilaginomycotina</taxon>
        <taxon>Exobasidiomycetes</taxon>
        <taxon>Microstromatales</taxon>
        <taxon>Microstromatales incertae sedis</taxon>
        <taxon>Jaminaea</taxon>
    </lineage>
</organism>
<feature type="region of interest" description="Disordered" evidence="2">
    <location>
        <begin position="426"/>
        <end position="478"/>
    </location>
</feature>
<dbReference type="GeneID" id="37027660"/>
<evidence type="ECO:0000256" key="1">
    <source>
        <dbReference type="SAM" id="Coils"/>
    </source>
</evidence>
<sequence>MSYKAATGAGPSLPSRIIDAYSTHTSLHDSIRPLLDVVRLQEQTQNDLYAQKGRLTSKRTTWNRIEGRFADGEAARDALHPGVGTRLGAKLVAKRRRKLEAAAALWRERYRERDELEAEIVEMEKEVRLTEERLTEIERANERLLVLEKELDTLDESLFSGPTEGCSAEDQGEHSVLVARETRRFLSAENERERRSRDKLHASLPSFESVLSHLRQALAVTLEAGVPTNTKYTRQLFVNGSPNIVARRVSTLVLSAKTASGKGTTFFAEARGSQLLVRRLPVLKLMDLNRLPVGGPTATSVAPASVAAVEPMSEASMHGSLETSYAQAQAQLAHVRREIRRSKMRSEFFREKIEALQLEERRAWLGLRQLRRDIVVGVAREGKSLEEAAVAAAARQGGALGTEEDYDDEATLAGDAEEEIRRATATIYLDDPVDDDASGGSDTTPAREQDGSKLVVPPPLGRTDSAATSNESDAGEGFSYIRNPHLGTGNMTADDGALQLLNPKAITAKSTKALRRTLRACVRDTNRKDGANSTDDLPTFWDMS</sequence>
<feature type="coiled-coil region" evidence="1">
    <location>
        <begin position="106"/>
        <end position="157"/>
    </location>
</feature>
<dbReference type="AlphaFoldDB" id="A0A316UWT8"/>
<evidence type="ECO:0000313" key="3">
    <source>
        <dbReference type="EMBL" id="PWN28383.1"/>
    </source>
</evidence>
<proteinExistence type="predicted"/>
<gene>
    <name evidence="3" type="ORF">BDZ90DRAFT_231373</name>
</gene>
<dbReference type="Proteomes" id="UP000245884">
    <property type="component" value="Unassembled WGS sequence"/>
</dbReference>
<keyword evidence="1" id="KW-0175">Coiled coil</keyword>
<dbReference type="EMBL" id="KZ819665">
    <property type="protein sequence ID" value="PWN28383.1"/>
    <property type="molecule type" value="Genomic_DNA"/>
</dbReference>
<evidence type="ECO:0000256" key="2">
    <source>
        <dbReference type="SAM" id="MobiDB-lite"/>
    </source>
</evidence>
<dbReference type="RefSeq" id="XP_025362995.1">
    <property type="nucleotide sequence ID" value="XM_025505837.1"/>
</dbReference>
<keyword evidence="4" id="KW-1185">Reference proteome</keyword>